<dbReference type="SUPFAM" id="SSF52788">
    <property type="entry name" value="Phosphotyrosine protein phosphatases I"/>
    <property type="match status" value="1"/>
</dbReference>
<dbReference type="InterPro" id="IPR014064">
    <property type="entry name" value="Arsenate_reductase_ArsC"/>
</dbReference>
<dbReference type="RefSeq" id="WP_069126578.1">
    <property type="nucleotide sequence ID" value="NZ_CP023483.1"/>
</dbReference>
<sequence>MTKKTIYFLCTGNACRSQIAEGWAKKLLPDWNVESAGIVAHGINPKAIACMEEIGIDISQQKSTVMSEEIYSQADLVVTLCADADENCPIVRAEVPREHWGFEDPARATGTEAEQWLVFQQVRDAIGERIKQFAKEKV</sequence>
<keyword evidence="3" id="KW-0560">Oxidoreductase</keyword>
<evidence type="ECO:0000313" key="13">
    <source>
        <dbReference type="Proteomes" id="UP000243591"/>
    </source>
</evidence>
<keyword evidence="13" id="KW-1185">Reference proteome</keyword>
<keyword evidence="2" id="KW-0059">Arsenical resistance</keyword>
<dbReference type="PANTHER" id="PTHR43428:SF1">
    <property type="entry name" value="ARSENATE REDUCTASE"/>
    <property type="match status" value="1"/>
</dbReference>
<evidence type="ECO:0000256" key="6">
    <source>
        <dbReference type="ARBA" id="ARBA00039879"/>
    </source>
</evidence>
<reference evidence="12 13" key="1">
    <citation type="submission" date="2017-09" db="EMBL/GenBank/DDBJ databases">
        <title>Complete Genome Sequences of Two Strains of the Meat Spoilage Bacterium Brochothrix thermosphacta Isolated from Ground Chicken.</title>
        <authorList>
            <person name="Paoli G.C."/>
            <person name="Wijey C."/>
            <person name="Chen C.-Y."/>
            <person name="Nguyen L."/>
            <person name="Yan X."/>
            <person name="Irwin P.L."/>
        </authorList>
    </citation>
    <scope>NUCLEOTIDE SEQUENCE [LARGE SCALE GENOMIC DNA]</scope>
    <source>
        <strain evidence="12 13">BI</strain>
    </source>
</reference>
<dbReference type="SMART" id="SM00226">
    <property type="entry name" value="LMWPc"/>
    <property type="match status" value="1"/>
</dbReference>
<dbReference type="AlphaFoldDB" id="A0A1D2LTF0"/>
<evidence type="ECO:0000313" key="12">
    <source>
        <dbReference type="EMBL" id="ATF25242.1"/>
    </source>
</evidence>
<dbReference type="GO" id="GO:0030612">
    <property type="term" value="F:arsenate reductase (thioredoxin) activity"/>
    <property type="evidence" value="ECO:0007669"/>
    <property type="project" value="UniProtKB-UniRule"/>
</dbReference>
<dbReference type="Proteomes" id="UP000243591">
    <property type="component" value="Chromosome"/>
</dbReference>
<evidence type="ECO:0000259" key="11">
    <source>
        <dbReference type="SMART" id="SM00226"/>
    </source>
</evidence>
<evidence type="ECO:0000256" key="7">
    <source>
        <dbReference type="ARBA" id="ARBA00052766"/>
    </source>
</evidence>
<organism evidence="12 13">
    <name type="scientific">Brochothrix thermosphacta</name>
    <name type="common">Microbacterium thermosphactum</name>
    <dbReference type="NCBI Taxonomy" id="2756"/>
    <lineage>
        <taxon>Bacteria</taxon>
        <taxon>Bacillati</taxon>
        <taxon>Bacillota</taxon>
        <taxon>Bacilli</taxon>
        <taxon>Bacillales</taxon>
        <taxon>Listeriaceae</taxon>
        <taxon>Brochothrix</taxon>
    </lineage>
</organism>
<dbReference type="InterPro" id="IPR023485">
    <property type="entry name" value="Ptyr_pPase"/>
</dbReference>
<evidence type="ECO:0000256" key="10">
    <source>
        <dbReference type="NCBIfam" id="TIGR02691"/>
    </source>
</evidence>
<evidence type="ECO:0000256" key="3">
    <source>
        <dbReference type="ARBA" id="ARBA00023002"/>
    </source>
</evidence>
<keyword evidence="4" id="KW-1015">Disulfide bond</keyword>
<dbReference type="GO" id="GO:0004725">
    <property type="term" value="F:protein tyrosine phosphatase activity"/>
    <property type="evidence" value="ECO:0007669"/>
    <property type="project" value="UniProtKB-UniRule"/>
</dbReference>
<dbReference type="NCBIfam" id="TIGR02691">
    <property type="entry name" value="arsC_pI258_fam"/>
    <property type="match status" value="1"/>
</dbReference>
<name>A0A1D2LTF0_BROTH</name>
<gene>
    <name evidence="12" type="primary">arsC</name>
    <name evidence="12" type="ORF">CNY62_01925</name>
</gene>
<dbReference type="Gene3D" id="3.40.50.2300">
    <property type="match status" value="1"/>
</dbReference>
<dbReference type="STRING" id="2756.BFR44_01660"/>
<dbReference type="InterPro" id="IPR036196">
    <property type="entry name" value="Ptyr_pPase_sf"/>
</dbReference>
<dbReference type="EMBL" id="CP023483">
    <property type="protein sequence ID" value="ATF25242.1"/>
    <property type="molecule type" value="Genomic_DNA"/>
</dbReference>
<evidence type="ECO:0000256" key="1">
    <source>
        <dbReference type="ARBA" id="ARBA00022490"/>
    </source>
</evidence>
<feature type="domain" description="Phosphotyrosine protein phosphatase I" evidence="11">
    <location>
        <begin position="4"/>
        <end position="136"/>
    </location>
</feature>
<dbReference type="PANTHER" id="PTHR43428">
    <property type="entry name" value="ARSENATE REDUCTASE"/>
    <property type="match status" value="1"/>
</dbReference>
<dbReference type="Pfam" id="PF01451">
    <property type="entry name" value="LMWPc"/>
    <property type="match status" value="1"/>
</dbReference>
<accession>A0A1D2LTF0</accession>
<proteinExistence type="inferred from homology"/>
<evidence type="ECO:0000256" key="8">
    <source>
        <dbReference type="ARBA" id="ARBA00061528"/>
    </source>
</evidence>
<evidence type="ECO:0000256" key="5">
    <source>
        <dbReference type="ARBA" id="ARBA00023284"/>
    </source>
</evidence>
<evidence type="ECO:0000256" key="2">
    <source>
        <dbReference type="ARBA" id="ARBA00022849"/>
    </source>
</evidence>
<protein>
    <recommendedName>
        <fullName evidence="6 10">Arsenate reductase</fullName>
        <ecNumber evidence="9 10">1.20.4.4</ecNumber>
    </recommendedName>
</protein>
<dbReference type="EC" id="1.20.4.4" evidence="9 10"/>
<dbReference type="KEGG" id="bths:CNY62_01925"/>
<keyword evidence="1" id="KW-0963">Cytoplasm</keyword>
<dbReference type="GO" id="GO:0046685">
    <property type="term" value="P:response to arsenic-containing substance"/>
    <property type="evidence" value="ECO:0007669"/>
    <property type="project" value="UniProtKB-UniRule"/>
</dbReference>
<comment type="catalytic activity">
    <reaction evidence="7">
        <text>arsenate + [thioredoxin]-dithiol + H(+) = arsenite + [thioredoxin]-disulfide + H2O</text>
        <dbReference type="Rhea" id="RHEA:43848"/>
        <dbReference type="Rhea" id="RHEA-COMP:10698"/>
        <dbReference type="Rhea" id="RHEA-COMP:10700"/>
        <dbReference type="ChEBI" id="CHEBI:15377"/>
        <dbReference type="ChEBI" id="CHEBI:15378"/>
        <dbReference type="ChEBI" id="CHEBI:29242"/>
        <dbReference type="ChEBI" id="CHEBI:29950"/>
        <dbReference type="ChEBI" id="CHEBI:48597"/>
        <dbReference type="ChEBI" id="CHEBI:50058"/>
        <dbReference type="EC" id="1.20.4.4"/>
    </reaction>
</comment>
<dbReference type="CDD" id="cd16345">
    <property type="entry name" value="LMWP_ArsC"/>
    <property type="match status" value="1"/>
</dbReference>
<keyword evidence="5" id="KW-0676">Redox-active center</keyword>
<dbReference type="OrthoDB" id="9784339at2"/>
<evidence type="ECO:0000256" key="4">
    <source>
        <dbReference type="ARBA" id="ARBA00023157"/>
    </source>
</evidence>
<dbReference type="FunFam" id="3.40.50.2300:FF:000237">
    <property type="entry name" value="Arsenate reductase"/>
    <property type="match status" value="1"/>
</dbReference>
<comment type="similarity">
    <text evidence="8">Belongs to the low molecular weight phosphotyrosine protein phosphatase family. Thioredoxin-coupled ArsC subfamily.</text>
</comment>
<evidence type="ECO:0000256" key="9">
    <source>
        <dbReference type="ARBA" id="ARBA00066655"/>
    </source>
</evidence>